<name>A0A1G9UX23_9FLAO</name>
<accession>A0A1G9UX23</accession>
<reference evidence="2 3" key="1">
    <citation type="submission" date="2016-10" db="EMBL/GenBank/DDBJ databases">
        <authorList>
            <person name="de Groot N.N."/>
        </authorList>
    </citation>
    <scope>NUCLEOTIDE SEQUENCE [LARGE SCALE GENOMIC DNA]</scope>
    <source>
        <strain evidence="2 3">DSM 19886</strain>
    </source>
</reference>
<protein>
    <recommendedName>
        <fullName evidence="4">DUF4296 domain-containing protein</fullName>
    </recommendedName>
</protein>
<dbReference type="AlphaFoldDB" id="A0A1G9UX23"/>
<dbReference type="PROSITE" id="PS51257">
    <property type="entry name" value="PROKAR_LIPOPROTEIN"/>
    <property type="match status" value="1"/>
</dbReference>
<evidence type="ECO:0000313" key="3">
    <source>
        <dbReference type="Proteomes" id="UP000199440"/>
    </source>
</evidence>
<sequence>MKLSSTLLTFCLSISFLACTGQTNLENQNTRLEVENAKSDATKSINLMDEQVKILNQVFKIGGARNENPLGGATNYQEFLDQLEGSKELKEQAQKIYDVYNTSLDPNKKNELRLKVNKMLEGAMAKSQRDQ</sequence>
<evidence type="ECO:0000256" key="1">
    <source>
        <dbReference type="SAM" id="SignalP"/>
    </source>
</evidence>
<dbReference type="Proteomes" id="UP000199440">
    <property type="component" value="Unassembled WGS sequence"/>
</dbReference>
<evidence type="ECO:0000313" key="2">
    <source>
        <dbReference type="EMBL" id="SDM64347.1"/>
    </source>
</evidence>
<evidence type="ECO:0008006" key="4">
    <source>
        <dbReference type="Google" id="ProtNLM"/>
    </source>
</evidence>
<organism evidence="2 3">
    <name type="scientific">Kriegella aquimaris</name>
    <dbReference type="NCBI Taxonomy" id="192904"/>
    <lineage>
        <taxon>Bacteria</taxon>
        <taxon>Pseudomonadati</taxon>
        <taxon>Bacteroidota</taxon>
        <taxon>Flavobacteriia</taxon>
        <taxon>Flavobacteriales</taxon>
        <taxon>Flavobacteriaceae</taxon>
        <taxon>Kriegella</taxon>
    </lineage>
</organism>
<gene>
    <name evidence="2" type="ORF">SAMN04488514_11210</name>
</gene>
<proteinExistence type="predicted"/>
<feature type="signal peptide" evidence="1">
    <location>
        <begin position="1"/>
        <end position="18"/>
    </location>
</feature>
<keyword evidence="3" id="KW-1185">Reference proteome</keyword>
<dbReference type="RefSeq" id="WP_089893231.1">
    <property type="nucleotide sequence ID" value="NZ_FNGV01000012.1"/>
</dbReference>
<feature type="chain" id="PRO_5011753292" description="DUF4296 domain-containing protein" evidence="1">
    <location>
        <begin position="19"/>
        <end position="131"/>
    </location>
</feature>
<dbReference type="OrthoDB" id="1178642at2"/>
<dbReference type="EMBL" id="FNGV01000012">
    <property type="protein sequence ID" value="SDM64347.1"/>
    <property type="molecule type" value="Genomic_DNA"/>
</dbReference>
<keyword evidence="1" id="KW-0732">Signal</keyword>